<dbReference type="InterPro" id="IPR035906">
    <property type="entry name" value="MetI-like_sf"/>
</dbReference>
<proteinExistence type="inferred from homology"/>
<dbReference type="AlphaFoldDB" id="A0A7S8HAW6"/>
<dbReference type="Gene3D" id="1.10.3720.10">
    <property type="entry name" value="MetI-like"/>
    <property type="match status" value="1"/>
</dbReference>
<comment type="subcellular location">
    <subcellularLocation>
        <location evidence="1 7">Cell membrane</location>
        <topology evidence="1 7">Multi-pass membrane protein</topology>
    </subcellularLocation>
</comment>
<dbReference type="InterPro" id="IPR050366">
    <property type="entry name" value="BP-dependent_transpt_permease"/>
</dbReference>
<evidence type="ECO:0000313" key="10">
    <source>
        <dbReference type="Proteomes" id="UP000593594"/>
    </source>
</evidence>
<reference evidence="9 10" key="1">
    <citation type="submission" date="2020-06" db="EMBL/GenBank/DDBJ databases">
        <title>Genome sequence of 2 isolates from Red Sea Mangroves.</title>
        <authorList>
            <person name="Sefrji F."/>
            <person name="Michoud G."/>
            <person name="Merlino G."/>
            <person name="Daffonchio D."/>
        </authorList>
    </citation>
    <scope>NUCLEOTIDE SEQUENCE [LARGE SCALE GENOMIC DNA]</scope>
    <source>
        <strain evidence="9 10">R1DC25</strain>
    </source>
</reference>
<evidence type="ECO:0000256" key="1">
    <source>
        <dbReference type="ARBA" id="ARBA00004651"/>
    </source>
</evidence>
<feature type="domain" description="ABC transmembrane type-1" evidence="8">
    <location>
        <begin position="95"/>
        <end position="303"/>
    </location>
</feature>
<keyword evidence="3" id="KW-1003">Cell membrane</keyword>
<feature type="transmembrane region" description="Helical" evidence="7">
    <location>
        <begin position="30"/>
        <end position="51"/>
    </location>
</feature>
<evidence type="ECO:0000259" key="8">
    <source>
        <dbReference type="PROSITE" id="PS50928"/>
    </source>
</evidence>
<name>A0A7S8HAW6_9HYPH</name>
<evidence type="ECO:0000256" key="3">
    <source>
        <dbReference type="ARBA" id="ARBA00022475"/>
    </source>
</evidence>
<dbReference type="PANTHER" id="PTHR43386">
    <property type="entry name" value="OLIGOPEPTIDE TRANSPORT SYSTEM PERMEASE PROTEIN APPC"/>
    <property type="match status" value="1"/>
</dbReference>
<dbReference type="PROSITE" id="PS50928">
    <property type="entry name" value="ABC_TM1"/>
    <property type="match status" value="1"/>
</dbReference>
<keyword evidence="6 7" id="KW-0472">Membrane</keyword>
<evidence type="ECO:0000256" key="4">
    <source>
        <dbReference type="ARBA" id="ARBA00022692"/>
    </source>
</evidence>
<dbReference type="CDD" id="cd06261">
    <property type="entry name" value="TM_PBP2"/>
    <property type="match status" value="1"/>
</dbReference>
<accession>A0A7S8HAW6</accession>
<dbReference type="PANTHER" id="PTHR43386:SF25">
    <property type="entry name" value="PEPTIDE ABC TRANSPORTER PERMEASE PROTEIN"/>
    <property type="match status" value="1"/>
</dbReference>
<feature type="transmembrane region" description="Helical" evidence="7">
    <location>
        <begin position="285"/>
        <end position="303"/>
    </location>
</feature>
<dbReference type="InterPro" id="IPR000515">
    <property type="entry name" value="MetI-like"/>
</dbReference>
<feature type="transmembrane region" description="Helical" evidence="7">
    <location>
        <begin position="130"/>
        <end position="154"/>
    </location>
</feature>
<evidence type="ECO:0000256" key="5">
    <source>
        <dbReference type="ARBA" id="ARBA00022989"/>
    </source>
</evidence>
<keyword evidence="2 7" id="KW-0813">Transport</keyword>
<evidence type="ECO:0000256" key="7">
    <source>
        <dbReference type="RuleBase" id="RU363032"/>
    </source>
</evidence>
<dbReference type="Proteomes" id="UP000593594">
    <property type="component" value="Chromosome"/>
</dbReference>
<gene>
    <name evidence="9" type="ORF">HW532_03680</name>
</gene>
<evidence type="ECO:0000256" key="6">
    <source>
        <dbReference type="ARBA" id="ARBA00023136"/>
    </source>
</evidence>
<sequence>MAEQTVESPRPPGILRRVFGAVGLLRESSIGMVGAALVLFWVLAAILAPVLPLHNPLEPSLPLQPAMSPAPDGSTFWLGTDDRGRDILSRLIWGSQLVLFWASVATLVAYLVGMALGVMAGYLGGWWDEAISFLANVLLSFPIMVLYLVILTGLGPSSDLGRFLSDTFGFSPKVVSGIIIVAAVTFATAPQVARIVRGLVLDLKTRDYVAAAQVRGESAAYIMLVELLPNARGPLIVDACLRLGYVTITIALLGYLGLGLPPPDPDWGKMIAEAQPLGKFGTNAMIWPALAISSLILGLNLLADGLREISLRD</sequence>
<comment type="similarity">
    <text evidence="7">Belongs to the binding-protein-dependent transport system permease family.</text>
</comment>
<dbReference type="KEGG" id="kmn:HW532_03680"/>
<evidence type="ECO:0000256" key="2">
    <source>
        <dbReference type="ARBA" id="ARBA00022448"/>
    </source>
</evidence>
<dbReference type="RefSeq" id="WP_213163123.1">
    <property type="nucleotide sequence ID" value="NZ_CP058214.1"/>
</dbReference>
<keyword evidence="10" id="KW-1185">Reference proteome</keyword>
<dbReference type="Pfam" id="PF00528">
    <property type="entry name" value="BPD_transp_1"/>
    <property type="match status" value="1"/>
</dbReference>
<evidence type="ECO:0000313" key="9">
    <source>
        <dbReference type="EMBL" id="QPC41896.1"/>
    </source>
</evidence>
<keyword evidence="4 7" id="KW-0812">Transmembrane</keyword>
<protein>
    <submittedName>
        <fullName evidence="9">ABC transporter permease</fullName>
    </submittedName>
</protein>
<feature type="transmembrane region" description="Helical" evidence="7">
    <location>
        <begin position="174"/>
        <end position="196"/>
    </location>
</feature>
<dbReference type="EMBL" id="CP058214">
    <property type="protein sequence ID" value="QPC41896.1"/>
    <property type="molecule type" value="Genomic_DNA"/>
</dbReference>
<dbReference type="GO" id="GO:0005886">
    <property type="term" value="C:plasma membrane"/>
    <property type="evidence" value="ECO:0007669"/>
    <property type="project" value="UniProtKB-SubCell"/>
</dbReference>
<feature type="transmembrane region" description="Helical" evidence="7">
    <location>
        <begin position="98"/>
        <end position="123"/>
    </location>
</feature>
<organism evidence="9 10">
    <name type="scientific">Kaustia mangrovi</name>
    <dbReference type="NCBI Taxonomy" id="2593653"/>
    <lineage>
        <taxon>Bacteria</taxon>
        <taxon>Pseudomonadati</taxon>
        <taxon>Pseudomonadota</taxon>
        <taxon>Alphaproteobacteria</taxon>
        <taxon>Hyphomicrobiales</taxon>
        <taxon>Parvibaculaceae</taxon>
        <taxon>Kaustia</taxon>
    </lineage>
</organism>
<dbReference type="SUPFAM" id="SSF161098">
    <property type="entry name" value="MetI-like"/>
    <property type="match status" value="1"/>
</dbReference>
<dbReference type="GO" id="GO:0055085">
    <property type="term" value="P:transmembrane transport"/>
    <property type="evidence" value="ECO:0007669"/>
    <property type="project" value="InterPro"/>
</dbReference>
<feature type="transmembrane region" description="Helical" evidence="7">
    <location>
        <begin position="239"/>
        <end position="258"/>
    </location>
</feature>
<keyword evidence="5 7" id="KW-1133">Transmembrane helix</keyword>